<evidence type="ECO:0000256" key="10">
    <source>
        <dbReference type="ARBA" id="ARBA00033171"/>
    </source>
</evidence>
<evidence type="ECO:0000259" key="13">
    <source>
        <dbReference type="Pfam" id="PF09084"/>
    </source>
</evidence>
<protein>
    <recommendedName>
        <fullName evidence="10">Thiamine pyrimidine synthase</fullName>
    </recommendedName>
</protein>
<keyword evidence="5" id="KW-0808">Transferase</keyword>
<dbReference type="KEGG" id="eha:Ethha_1168"/>
<keyword evidence="6" id="KW-0479">Metal-binding</keyword>
<evidence type="ECO:0000256" key="9">
    <source>
        <dbReference type="ARBA" id="ARBA00023004"/>
    </source>
</evidence>
<dbReference type="SUPFAM" id="SSF53850">
    <property type="entry name" value="Periplasmic binding protein-like II"/>
    <property type="match status" value="1"/>
</dbReference>
<evidence type="ECO:0000256" key="3">
    <source>
        <dbReference type="ARBA" id="ARBA00009406"/>
    </source>
</evidence>
<feature type="domain" description="SsuA/THI5-like" evidence="13">
    <location>
        <begin position="49"/>
        <end position="262"/>
    </location>
</feature>
<sequence length="341" mass="36993">MLKKKRKSLAILAAALAAVMVAGLFSGCSSSGSGKLTKVTLQLKWLPQSQFMGYYVAQEKGYYKDQGLDVTILPGGSDIIPEQQVNNGVANIGVTWTSSLLKYQEKGWALTEIAQVFQKSAMLLVSKKSSNINSVADLKGKKVASWFGGNEYELYALLGKNGLNKDKDVSLVQQDFTMNQLISGQVDAAQAMTYNEYGLLLENGLKASDLNVIDMNDAGVAMLEDNLFVNKTWASQNKDAIVKFLKASIKGWQTACADPDAAGTYVYQKNKSVSLEHQKFMAEQVAKLVIPSGFDKSNVGSIDMTSLQQTADLGLKYGLLTKAADVSKAIDTSYWKEATGK</sequence>
<evidence type="ECO:0000256" key="11">
    <source>
        <dbReference type="ARBA" id="ARBA00048179"/>
    </source>
</evidence>
<evidence type="ECO:0000256" key="7">
    <source>
        <dbReference type="ARBA" id="ARBA00022898"/>
    </source>
</evidence>
<accession>E6U513</accession>
<dbReference type="PROSITE" id="PS51257">
    <property type="entry name" value="PROKAR_LIPOPROTEIN"/>
    <property type="match status" value="1"/>
</dbReference>
<dbReference type="GO" id="GO:0009228">
    <property type="term" value="P:thiamine biosynthetic process"/>
    <property type="evidence" value="ECO:0007669"/>
    <property type="project" value="UniProtKB-KW"/>
</dbReference>
<feature type="chain" id="PRO_5039558255" description="Thiamine pyrimidine synthase" evidence="12">
    <location>
        <begin position="23"/>
        <end position="341"/>
    </location>
</feature>
<reference evidence="14 15" key="1">
    <citation type="submission" date="2010-12" db="EMBL/GenBank/DDBJ databases">
        <title>Complete sequence of Ethanoligenens harbinense YUAN-3.</title>
        <authorList>
            <person name="Lucas S."/>
            <person name="Copeland A."/>
            <person name="Lapidus A."/>
            <person name="Cheng J.-F."/>
            <person name="Bruce D."/>
            <person name="Goodwin L."/>
            <person name="Pitluck S."/>
            <person name="Chertkov O."/>
            <person name="Misra M."/>
            <person name="Detter J.C."/>
            <person name="Han C."/>
            <person name="Tapia R."/>
            <person name="Land M."/>
            <person name="Hauser L."/>
            <person name="Jeffries C."/>
            <person name="Kyrpides N."/>
            <person name="Ivanova N."/>
            <person name="Mikhailova N."/>
            <person name="Wang A."/>
            <person name="Mouttaki H."/>
            <person name="He Z."/>
            <person name="Zhou J."/>
            <person name="Hemme C.L."/>
            <person name="Woyke T."/>
        </authorList>
    </citation>
    <scope>NUCLEOTIDE SEQUENCE [LARGE SCALE GENOMIC DNA]</scope>
    <source>
        <strain evidence="15">DSM 18485 / JCM 12961 / CGMCC 1.5033 / YUAN-3</strain>
    </source>
</reference>
<evidence type="ECO:0000256" key="1">
    <source>
        <dbReference type="ARBA" id="ARBA00003469"/>
    </source>
</evidence>
<gene>
    <name evidence="14" type="ordered locus">Ethha_1168</name>
</gene>
<keyword evidence="9" id="KW-0408">Iron</keyword>
<comment type="subunit">
    <text evidence="4">Homodimer.</text>
</comment>
<keyword evidence="15" id="KW-1185">Reference proteome</keyword>
<dbReference type="Gene3D" id="3.40.190.10">
    <property type="entry name" value="Periplasmic binding protein-like II"/>
    <property type="match status" value="2"/>
</dbReference>
<dbReference type="GO" id="GO:0046872">
    <property type="term" value="F:metal ion binding"/>
    <property type="evidence" value="ECO:0007669"/>
    <property type="project" value="UniProtKB-KW"/>
</dbReference>
<dbReference type="InterPro" id="IPR015168">
    <property type="entry name" value="SsuA/THI5"/>
</dbReference>
<comment type="similarity">
    <text evidence="3">Belongs to the NMT1/THI5 family.</text>
</comment>
<feature type="signal peptide" evidence="12">
    <location>
        <begin position="1"/>
        <end position="22"/>
    </location>
</feature>
<keyword evidence="12" id="KW-0732">Signal</keyword>
<dbReference type="InterPro" id="IPR027939">
    <property type="entry name" value="NMT1/THI5"/>
</dbReference>
<evidence type="ECO:0000256" key="4">
    <source>
        <dbReference type="ARBA" id="ARBA00011738"/>
    </source>
</evidence>
<proteinExistence type="inferred from homology"/>
<evidence type="ECO:0000256" key="8">
    <source>
        <dbReference type="ARBA" id="ARBA00022977"/>
    </source>
</evidence>
<evidence type="ECO:0000256" key="2">
    <source>
        <dbReference type="ARBA" id="ARBA00004948"/>
    </source>
</evidence>
<dbReference type="Proteomes" id="UP000001551">
    <property type="component" value="Chromosome"/>
</dbReference>
<evidence type="ECO:0000256" key="12">
    <source>
        <dbReference type="SAM" id="SignalP"/>
    </source>
</evidence>
<keyword evidence="7" id="KW-0663">Pyridoxal phosphate</keyword>
<dbReference type="GO" id="GO:0016740">
    <property type="term" value="F:transferase activity"/>
    <property type="evidence" value="ECO:0007669"/>
    <property type="project" value="UniProtKB-KW"/>
</dbReference>
<dbReference type="STRING" id="663278.Ethha_1168"/>
<organism evidence="14 15">
    <name type="scientific">Ethanoligenens harbinense (strain DSM 18485 / JCM 12961 / CGMCC 1.5033 / YUAN-3)</name>
    <dbReference type="NCBI Taxonomy" id="663278"/>
    <lineage>
        <taxon>Bacteria</taxon>
        <taxon>Bacillati</taxon>
        <taxon>Bacillota</taxon>
        <taxon>Clostridia</taxon>
        <taxon>Eubacteriales</taxon>
        <taxon>Oscillospiraceae</taxon>
        <taxon>Ethanoligenens</taxon>
    </lineage>
</organism>
<dbReference type="eggNOG" id="COG0715">
    <property type="taxonomic scope" value="Bacteria"/>
</dbReference>
<keyword evidence="8" id="KW-0784">Thiamine biosynthesis</keyword>
<comment type="pathway">
    <text evidence="2">Cofactor biosynthesis; thiamine diphosphate biosynthesis.</text>
</comment>
<comment type="catalytic activity">
    <reaction evidence="11">
        <text>N(6)-(pyridoxal phosphate)-L-lysyl-[4-amino-5-hydroxymethyl-2-methylpyrimidine phosphate synthase] + L-histidyl-[4-amino-5-hydroxymethyl-2-methylpyrimidine phosphate synthase] + 2 Fe(3+) + 4 H2O = L-lysyl-[4-amino-5-hydroxymethyl-2-methylpyrimidine phosphate synthase] + (2S)-2-amino-5-hydroxy-4-oxopentanoyl-[4-amino-5-hydroxymethyl-2-methylpyrimidine phosphate synthase] + 4-amino-2-methyl-5-(phosphooxymethyl)pyrimidine + 3-oxopropanoate + 2 Fe(2+) + 2 H(+)</text>
        <dbReference type="Rhea" id="RHEA:65756"/>
        <dbReference type="Rhea" id="RHEA-COMP:16892"/>
        <dbReference type="Rhea" id="RHEA-COMP:16893"/>
        <dbReference type="Rhea" id="RHEA-COMP:16894"/>
        <dbReference type="Rhea" id="RHEA-COMP:16895"/>
        <dbReference type="ChEBI" id="CHEBI:15377"/>
        <dbReference type="ChEBI" id="CHEBI:15378"/>
        <dbReference type="ChEBI" id="CHEBI:29033"/>
        <dbReference type="ChEBI" id="CHEBI:29034"/>
        <dbReference type="ChEBI" id="CHEBI:29969"/>
        <dbReference type="ChEBI" id="CHEBI:29979"/>
        <dbReference type="ChEBI" id="CHEBI:33190"/>
        <dbReference type="ChEBI" id="CHEBI:58354"/>
        <dbReference type="ChEBI" id="CHEBI:143915"/>
        <dbReference type="ChEBI" id="CHEBI:157692"/>
    </reaction>
    <physiologicalReaction direction="left-to-right" evidence="11">
        <dbReference type="Rhea" id="RHEA:65757"/>
    </physiologicalReaction>
</comment>
<dbReference type="PANTHER" id="PTHR31528">
    <property type="entry name" value="4-AMINO-5-HYDROXYMETHYL-2-METHYLPYRIMIDINE PHOSPHATE SYNTHASE THI11-RELATED"/>
    <property type="match status" value="1"/>
</dbReference>
<dbReference type="AlphaFoldDB" id="E6U513"/>
<evidence type="ECO:0000256" key="5">
    <source>
        <dbReference type="ARBA" id="ARBA00022679"/>
    </source>
</evidence>
<evidence type="ECO:0000256" key="6">
    <source>
        <dbReference type="ARBA" id="ARBA00022723"/>
    </source>
</evidence>
<dbReference type="Pfam" id="PF09084">
    <property type="entry name" value="NMT1"/>
    <property type="match status" value="1"/>
</dbReference>
<evidence type="ECO:0000313" key="15">
    <source>
        <dbReference type="Proteomes" id="UP000001551"/>
    </source>
</evidence>
<dbReference type="PANTHER" id="PTHR31528:SF1">
    <property type="entry name" value="4-AMINO-5-HYDROXYMETHYL-2-METHYLPYRIMIDINE PHOSPHATE SYNTHASE THI11-RELATED"/>
    <property type="match status" value="1"/>
</dbReference>
<dbReference type="HOGENOM" id="CLU_028871_1_3_9"/>
<name>E6U513_ETHHY</name>
<dbReference type="RefSeq" id="WP_013485080.1">
    <property type="nucleotide sequence ID" value="NC_014828.1"/>
</dbReference>
<comment type="function">
    <text evidence="1">Responsible for the formation of the pyrimidine heterocycle in the thiamine biosynthesis pathway. Catalyzes the formation of hydroxymethylpyrimidine phosphate (HMP-P) from histidine and pyridoxal phosphate (PLP). The protein uses PLP and the active site histidine to form HMP-P, generating an inactive enzyme. The enzyme can only undergo a single turnover, which suggests it is a suicide enzyme.</text>
</comment>
<dbReference type="EMBL" id="CP002400">
    <property type="protein sequence ID" value="ADU26719.1"/>
    <property type="molecule type" value="Genomic_DNA"/>
</dbReference>
<evidence type="ECO:0000313" key="14">
    <source>
        <dbReference type="EMBL" id="ADU26719.1"/>
    </source>
</evidence>